<keyword evidence="7" id="KW-0539">Nucleus</keyword>
<dbReference type="GeneID" id="16070278"/>
<dbReference type="EC" id="1.14.11.66" evidence="3"/>
<reference evidence="13" key="1">
    <citation type="submission" date="2009-08" db="EMBL/GenBank/DDBJ databases">
        <title>Annotation of Salpingoeca rosetta.</title>
        <authorList>
            <consortium name="The Broad Institute Genome Sequencing Platform"/>
            <person name="Russ C."/>
            <person name="Cuomo C."/>
            <person name="Burger G."/>
            <person name="Gray M.W."/>
            <person name="Holland P.W.H."/>
            <person name="King N."/>
            <person name="Lang F.B.F."/>
            <person name="Roger A.J."/>
            <person name="Ruiz-Trillo I."/>
            <person name="Young S.K."/>
            <person name="Zeng Q."/>
            <person name="Gargeya S."/>
            <person name="Alvarado L."/>
            <person name="Berlin A."/>
            <person name="Chapman S.B."/>
            <person name="Chen Z."/>
            <person name="Freedman E."/>
            <person name="Gellesch M."/>
            <person name="Goldberg J."/>
            <person name="Griggs A."/>
            <person name="Gujja S."/>
            <person name="Heilman E."/>
            <person name="Heiman D."/>
            <person name="Howarth C."/>
            <person name="Mehta T."/>
            <person name="Neiman D."/>
            <person name="Pearson M."/>
            <person name="Roberts A."/>
            <person name="Saif S."/>
            <person name="Shea T."/>
            <person name="Shenoy N."/>
            <person name="Sisk P."/>
            <person name="Stolte C."/>
            <person name="Sykes S."/>
            <person name="White J."/>
            <person name="Yandava C."/>
            <person name="Haas B."/>
            <person name="Nusbaum C."/>
            <person name="Birren B."/>
        </authorList>
    </citation>
    <scope>NUCLEOTIDE SEQUENCE [LARGE SCALE GENOMIC DNA]</scope>
    <source>
        <strain evidence="13">ATCC 50818</strain>
    </source>
</reference>
<comment type="catalytic activity">
    <reaction evidence="8">
        <text>N(6),N(6),N(6)-trimethyl-L-lysyl(9)-[histone H3] + 2 2-oxoglutarate + 2 O2 = N(6)-methyl-L-lysyl(9)-[histone H3] + 2 formaldehyde + 2 succinate + 2 CO2</text>
        <dbReference type="Rhea" id="RHEA:60200"/>
        <dbReference type="Rhea" id="RHEA-COMP:15538"/>
        <dbReference type="Rhea" id="RHEA-COMP:15542"/>
        <dbReference type="ChEBI" id="CHEBI:15379"/>
        <dbReference type="ChEBI" id="CHEBI:16526"/>
        <dbReference type="ChEBI" id="CHEBI:16810"/>
        <dbReference type="ChEBI" id="CHEBI:16842"/>
        <dbReference type="ChEBI" id="CHEBI:30031"/>
        <dbReference type="ChEBI" id="CHEBI:61929"/>
        <dbReference type="ChEBI" id="CHEBI:61961"/>
        <dbReference type="EC" id="1.14.11.66"/>
    </reaction>
</comment>
<dbReference type="SMART" id="SM00558">
    <property type="entry name" value="JmjC"/>
    <property type="match status" value="1"/>
</dbReference>
<dbReference type="SMART" id="SM00249">
    <property type="entry name" value="PHD"/>
    <property type="match status" value="2"/>
</dbReference>
<dbReference type="GO" id="GO:0051864">
    <property type="term" value="F:histone H3K36 demethylase activity"/>
    <property type="evidence" value="ECO:0007669"/>
    <property type="project" value="TreeGrafter"/>
</dbReference>
<comment type="similarity">
    <text evidence="2">Belongs to the JHDM3 histone demethylase family.</text>
</comment>
<dbReference type="SUPFAM" id="SSF51197">
    <property type="entry name" value="Clavaminate synthase-like"/>
    <property type="match status" value="1"/>
</dbReference>
<feature type="compositionally biased region" description="Low complexity" evidence="9">
    <location>
        <begin position="567"/>
        <end position="582"/>
    </location>
</feature>
<protein>
    <recommendedName>
        <fullName evidence="3">[histone H3]-trimethyl-L-lysine(9) demethylase</fullName>
        <ecNumber evidence="3">1.14.11.66</ecNumber>
    </recommendedName>
</protein>
<dbReference type="PANTHER" id="PTHR10694">
    <property type="entry name" value="LYSINE-SPECIFIC DEMETHYLASE"/>
    <property type="match status" value="1"/>
</dbReference>
<evidence type="ECO:0000256" key="2">
    <source>
        <dbReference type="ARBA" id="ARBA00009711"/>
    </source>
</evidence>
<evidence type="ECO:0000256" key="1">
    <source>
        <dbReference type="ARBA" id="ARBA00004123"/>
    </source>
</evidence>
<dbReference type="Proteomes" id="UP000007799">
    <property type="component" value="Unassembled WGS sequence"/>
</dbReference>
<gene>
    <name evidence="13" type="ORF">PTSG_08936</name>
</gene>
<feature type="region of interest" description="Disordered" evidence="9">
    <location>
        <begin position="715"/>
        <end position="753"/>
    </location>
</feature>
<evidence type="ECO:0000259" key="11">
    <source>
        <dbReference type="PROSITE" id="PS51184"/>
    </source>
</evidence>
<dbReference type="Gene3D" id="2.60.120.650">
    <property type="entry name" value="Cupin"/>
    <property type="match status" value="1"/>
</dbReference>
<dbReference type="GO" id="GO:0010468">
    <property type="term" value="P:regulation of gene expression"/>
    <property type="evidence" value="ECO:0007669"/>
    <property type="project" value="TreeGrafter"/>
</dbReference>
<dbReference type="PROSITE" id="PS51805">
    <property type="entry name" value="EPHD"/>
    <property type="match status" value="1"/>
</dbReference>
<dbReference type="Pfam" id="PF13831">
    <property type="entry name" value="PHD_2"/>
    <property type="match status" value="1"/>
</dbReference>
<dbReference type="GO" id="GO:0000785">
    <property type="term" value="C:chromatin"/>
    <property type="evidence" value="ECO:0007669"/>
    <property type="project" value="TreeGrafter"/>
</dbReference>
<evidence type="ECO:0000256" key="6">
    <source>
        <dbReference type="ARBA" id="ARBA00022833"/>
    </source>
</evidence>
<dbReference type="SUPFAM" id="SSF57903">
    <property type="entry name" value="FYVE/PHD zinc finger"/>
    <property type="match status" value="1"/>
</dbReference>
<keyword evidence="6" id="KW-0862">Zinc</keyword>
<evidence type="ECO:0000256" key="9">
    <source>
        <dbReference type="SAM" id="MobiDB-lite"/>
    </source>
</evidence>
<feature type="domain" description="PHD-type" evidence="12">
    <location>
        <begin position="789"/>
        <end position="931"/>
    </location>
</feature>
<dbReference type="SMART" id="SM00545">
    <property type="entry name" value="JmjN"/>
    <property type="match status" value="1"/>
</dbReference>
<dbReference type="Gene3D" id="2.30.30.140">
    <property type="match status" value="2"/>
</dbReference>
<dbReference type="InterPro" id="IPR002999">
    <property type="entry name" value="Tudor"/>
</dbReference>
<feature type="compositionally biased region" description="Gly residues" evidence="9">
    <location>
        <begin position="555"/>
        <end position="566"/>
    </location>
</feature>
<feature type="compositionally biased region" description="Low complexity" evidence="9">
    <location>
        <begin position="1107"/>
        <end position="1118"/>
    </location>
</feature>
<dbReference type="CDD" id="cd15571">
    <property type="entry name" value="ePHD"/>
    <property type="match status" value="1"/>
</dbReference>
<dbReference type="PANTHER" id="PTHR10694:SF7">
    <property type="entry name" value="[HISTONE H3]-TRIMETHYL-L-LYSINE(9) DEMETHYLASE"/>
    <property type="match status" value="1"/>
</dbReference>
<feature type="compositionally biased region" description="Basic residues" evidence="9">
    <location>
        <begin position="443"/>
        <end position="466"/>
    </location>
</feature>
<dbReference type="FunCoup" id="F2ULQ9">
    <property type="interactions" value="1447"/>
</dbReference>
<dbReference type="eggNOG" id="KOG0958">
    <property type="taxonomic scope" value="Eukaryota"/>
</dbReference>
<dbReference type="RefSeq" id="XP_004989734.1">
    <property type="nucleotide sequence ID" value="XM_004989677.1"/>
</dbReference>
<dbReference type="Pfam" id="PF02373">
    <property type="entry name" value="JmjC"/>
    <property type="match status" value="1"/>
</dbReference>
<dbReference type="InterPro" id="IPR001965">
    <property type="entry name" value="Znf_PHD"/>
</dbReference>
<evidence type="ECO:0000259" key="10">
    <source>
        <dbReference type="PROSITE" id="PS51183"/>
    </source>
</evidence>
<dbReference type="InterPro" id="IPR011011">
    <property type="entry name" value="Znf_FYVE_PHD"/>
</dbReference>
<proteinExistence type="inferred from homology"/>
<keyword evidence="4" id="KW-0479">Metal-binding</keyword>
<feature type="compositionally biased region" description="Acidic residues" evidence="9">
    <location>
        <begin position="1082"/>
        <end position="1092"/>
    </location>
</feature>
<evidence type="ECO:0000256" key="7">
    <source>
        <dbReference type="ARBA" id="ARBA00023242"/>
    </source>
</evidence>
<dbReference type="SMART" id="SM00333">
    <property type="entry name" value="TUDOR"/>
    <property type="match status" value="2"/>
</dbReference>
<sequence>MQRNEKKKKRKQRMPGTGYEFLRRRIQPKKPDPEEVLASLPFKPRHDSYSIEGPDGVMVFRPTLEEMRDFTAYINFMEAVGADQRGIAKVIAPPEYTKGGFDVDRFDQMLIRSPIEQLVSGTDGRFCVMNVEKKDMTVQQFRSLANSSRHTAPAKYKGKYDELERYFWRNLAFNSAIYGADVAGTVTNPDQKVWNINKLGTILDVLGEDTGLALPGVNTAYLYFGMWKAAFCWHTEDKDLYSINYIHHGAEKQWYGIPPAASERMYSFASRVFHGSARQCKQFLRHKMFLITPTVLKNNNIPVYKTVHHAGEFMITFPSAYHAGYNLGFNIAESTNFATDRWIEHGLLAESCRCHSEFVHIDMDVFLRRYRPSLWAVVEEHRAAVEAQRSRQRELDEAERRLEMGIIDSSSSDGGSDGGSDDGSGSSSGSDDDDDDEGVNGQRGRKRAVASANRRRRKTTGTKKTARSNTRGENTGKRKADARPEQQRRVDSKQHRIRQAWQKRFALERVYNHRVMEQDSAHSGTCCVCGDRGVLPRVACLPGGDHDDDDDHDGGGGGGGGGGVGASHGSSDGHSRSSAGHSKTGGAVLAQARRSKHPWNASAVALLRSSISRTGTRVSRMGNHDHGGEHGTNGGGSGDDGEPRRKRAKRTLEKQQQKAVPDLLVCQSCLIAVHPGCYGADMDAASCKSWLCDRCRVDATRASCVLCPKLGGALKPVSPLRPKKRDDAAAAPPPPPPPSAPAAVTSPAGCSDAKGEVGGAVDVDSLSPLSNASMTSAVSSSSSLAPTATASTAVAAVSSSSSTVASSDGGKRVCGRASKRRQWAHLLCAYWVPEVVFEAPNLNVVDVSAVPRARQRLRCSLCKNDPTPLPRDLWQDSSLSLTNPPKTSAGAPVQCCKGRCVTAFHVSCAFRAGLPYTFHDGNFGFYCARHAPASGQQQRRTAPVNVGDRVRAKWQLNHFFEGMVVDISIKGREVNVEFDDGSTCVMPLTDVFLPSATHPDENLSLRSKHLSTEGRPAVKVLWEGEMLDATIINYVNINKYSVLFDDGYSATLPRSDVYLLHERLPPRAKLHVVDADERDSSGDADDDDNGDDDGAKDNGESRRSRGETSSASTTAATGDGVSGRGRRRRNPPAHLDGYVLIS</sequence>
<dbReference type="Gene3D" id="3.30.40.10">
    <property type="entry name" value="Zinc/RING finger domain, C3HC4 (zinc finger)"/>
    <property type="match status" value="2"/>
</dbReference>
<keyword evidence="14" id="KW-1185">Reference proteome</keyword>
<keyword evidence="5" id="KW-0863">Zinc-finger</keyword>
<evidence type="ECO:0000256" key="5">
    <source>
        <dbReference type="ARBA" id="ARBA00022771"/>
    </source>
</evidence>
<accession>F2ULQ9</accession>
<evidence type="ECO:0000313" key="14">
    <source>
        <dbReference type="Proteomes" id="UP000007799"/>
    </source>
</evidence>
<dbReference type="Pfam" id="PF13832">
    <property type="entry name" value="zf-HC5HC2H_2"/>
    <property type="match status" value="1"/>
</dbReference>
<comment type="subcellular location">
    <subcellularLocation>
        <location evidence="1">Nucleus</location>
    </subcellularLocation>
</comment>
<evidence type="ECO:0000256" key="3">
    <source>
        <dbReference type="ARBA" id="ARBA00012900"/>
    </source>
</evidence>
<evidence type="ECO:0000313" key="13">
    <source>
        <dbReference type="EMBL" id="EGD78058.1"/>
    </source>
</evidence>
<evidence type="ECO:0000259" key="12">
    <source>
        <dbReference type="PROSITE" id="PS51805"/>
    </source>
</evidence>
<dbReference type="GO" id="GO:0005634">
    <property type="term" value="C:nucleus"/>
    <property type="evidence" value="ECO:0007669"/>
    <property type="project" value="UniProtKB-SubCell"/>
</dbReference>
<feature type="region of interest" description="Disordered" evidence="9">
    <location>
        <begin position="405"/>
        <end position="497"/>
    </location>
</feature>
<dbReference type="Pfam" id="PF02375">
    <property type="entry name" value="JmjN"/>
    <property type="match status" value="1"/>
</dbReference>
<dbReference type="InterPro" id="IPR013083">
    <property type="entry name" value="Znf_RING/FYVE/PHD"/>
</dbReference>
<feature type="compositionally biased region" description="Pro residues" evidence="9">
    <location>
        <begin position="731"/>
        <end position="740"/>
    </location>
</feature>
<dbReference type="EMBL" id="GL832981">
    <property type="protein sequence ID" value="EGD78058.1"/>
    <property type="molecule type" value="Genomic_DNA"/>
</dbReference>
<dbReference type="InterPro" id="IPR034732">
    <property type="entry name" value="EPHD"/>
</dbReference>
<dbReference type="OrthoDB" id="9547406at2759"/>
<feature type="region of interest" description="Disordered" evidence="9">
    <location>
        <begin position="614"/>
        <end position="657"/>
    </location>
</feature>
<feature type="compositionally biased region" description="Basic and acidic residues" evidence="9">
    <location>
        <begin position="474"/>
        <end position="494"/>
    </location>
</feature>
<dbReference type="InParanoid" id="F2ULQ9"/>
<organism evidence="14">
    <name type="scientific">Salpingoeca rosetta (strain ATCC 50818 / BSB-021)</name>
    <dbReference type="NCBI Taxonomy" id="946362"/>
    <lineage>
        <taxon>Eukaryota</taxon>
        <taxon>Choanoflagellata</taxon>
        <taxon>Craspedida</taxon>
        <taxon>Salpingoecidae</taxon>
        <taxon>Salpingoeca</taxon>
    </lineage>
</organism>
<feature type="compositionally biased region" description="Basic and acidic residues" evidence="9">
    <location>
        <begin position="1071"/>
        <end position="1081"/>
    </location>
</feature>
<evidence type="ECO:0000256" key="8">
    <source>
        <dbReference type="ARBA" id="ARBA00049349"/>
    </source>
</evidence>
<feature type="domain" description="JmjC" evidence="11">
    <location>
        <begin position="188"/>
        <end position="354"/>
    </location>
</feature>
<dbReference type="GO" id="GO:0008270">
    <property type="term" value="F:zinc ion binding"/>
    <property type="evidence" value="ECO:0007669"/>
    <property type="project" value="UniProtKB-KW"/>
</dbReference>
<dbReference type="PROSITE" id="PS51183">
    <property type="entry name" value="JMJN"/>
    <property type="match status" value="1"/>
</dbReference>
<dbReference type="STRING" id="946362.F2ULQ9"/>
<dbReference type="GO" id="GO:0140684">
    <property type="term" value="F:histone H3K9me2/H3K9me3 demethylase activity"/>
    <property type="evidence" value="ECO:0007669"/>
    <property type="project" value="UniProtKB-EC"/>
</dbReference>
<dbReference type="KEGG" id="sre:PTSG_08936"/>
<dbReference type="InterPro" id="IPR019787">
    <property type="entry name" value="Znf_PHD-finger"/>
</dbReference>
<feature type="region of interest" description="Disordered" evidence="9">
    <location>
        <begin position="545"/>
        <end position="595"/>
    </location>
</feature>
<evidence type="ECO:0000256" key="4">
    <source>
        <dbReference type="ARBA" id="ARBA00022723"/>
    </source>
</evidence>
<dbReference type="InterPro" id="IPR003347">
    <property type="entry name" value="JmjC_dom"/>
</dbReference>
<dbReference type="InterPro" id="IPR003349">
    <property type="entry name" value="JmjN"/>
</dbReference>
<dbReference type="AlphaFoldDB" id="F2ULQ9"/>
<dbReference type="PROSITE" id="PS51184">
    <property type="entry name" value="JMJC"/>
    <property type="match status" value="1"/>
</dbReference>
<feature type="domain" description="JmjN" evidence="10">
    <location>
        <begin position="57"/>
        <end position="99"/>
    </location>
</feature>
<name>F2ULQ9_SALR5</name>
<feature type="compositionally biased region" description="Basic and acidic residues" evidence="9">
    <location>
        <begin position="1093"/>
        <end position="1106"/>
    </location>
</feature>
<feature type="region of interest" description="Disordered" evidence="9">
    <location>
        <begin position="1071"/>
        <end position="1142"/>
    </location>
</feature>